<gene>
    <name evidence="2" type="ORF">DEO72_LG6g74</name>
</gene>
<evidence type="ECO:0000313" key="2">
    <source>
        <dbReference type="EMBL" id="QCD95382.1"/>
    </source>
</evidence>
<name>A0A4D6M2G2_VIGUN</name>
<evidence type="ECO:0000313" key="3">
    <source>
        <dbReference type="Proteomes" id="UP000501690"/>
    </source>
</evidence>
<protein>
    <submittedName>
        <fullName evidence="2">Uncharacterized protein</fullName>
    </submittedName>
</protein>
<feature type="region of interest" description="Disordered" evidence="1">
    <location>
        <begin position="251"/>
        <end position="274"/>
    </location>
</feature>
<evidence type="ECO:0000256" key="1">
    <source>
        <dbReference type="SAM" id="MobiDB-lite"/>
    </source>
</evidence>
<keyword evidence="3" id="KW-1185">Reference proteome</keyword>
<organism evidence="2 3">
    <name type="scientific">Vigna unguiculata</name>
    <name type="common">Cowpea</name>
    <dbReference type="NCBI Taxonomy" id="3917"/>
    <lineage>
        <taxon>Eukaryota</taxon>
        <taxon>Viridiplantae</taxon>
        <taxon>Streptophyta</taxon>
        <taxon>Embryophyta</taxon>
        <taxon>Tracheophyta</taxon>
        <taxon>Spermatophyta</taxon>
        <taxon>Magnoliopsida</taxon>
        <taxon>eudicotyledons</taxon>
        <taxon>Gunneridae</taxon>
        <taxon>Pentapetalae</taxon>
        <taxon>rosids</taxon>
        <taxon>fabids</taxon>
        <taxon>Fabales</taxon>
        <taxon>Fabaceae</taxon>
        <taxon>Papilionoideae</taxon>
        <taxon>50 kb inversion clade</taxon>
        <taxon>NPAAA clade</taxon>
        <taxon>indigoferoid/millettioid clade</taxon>
        <taxon>Phaseoleae</taxon>
        <taxon>Vigna</taxon>
    </lineage>
</organism>
<dbReference type="AlphaFoldDB" id="A0A4D6M2G2"/>
<accession>A0A4D6M2G2</accession>
<dbReference type="Proteomes" id="UP000501690">
    <property type="component" value="Linkage Group LG6"/>
</dbReference>
<reference evidence="2 3" key="1">
    <citation type="submission" date="2019-04" db="EMBL/GenBank/DDBJ databases">
        <title>An improved genome assembly and genetic linkage map for asparagus bean, Vigna unguiculata ssp. sesquipedialis.</title>
        <authorList>
            <person name="Xia Q."/>
            <person name="Zhang R."/>
            <person name="Dong Y."/>
        </authorList>
    </citation>
    <scope>NUCLEOTIDE SEQUENCE [LARGE SCALE GENOMIC DNA]</scope>
    <source>
        <tissue evidence="2">Leaf</tissue>
    </source>
</reference>
<sequence>MNYRQATHPFACVLGSYKRNRLAAHSRPPGDAKRFGYFLDLLMQRLAGLVEPPGGTGGELYRVILITNSRYGHLINGVNEWNSGCKLKRKFTKMEKWWGFECGENLENTQMVSIAWRHGVWPPGTSGGTKCCRLECCVLGMSTVSFGNCVTTRTVKPVCAELSWRLAAGSGPPGGSEITEGSQGLVRLAAGVAPPGGTCSEGNFMALCAWRSPYLRVCGDDRVRGTREQILLLQVAQVTLSRGEGLDVLNGPYDPNGLDNSNGPDDLDVPDDLDGSHESNVPDYPIRPDYLDQSVRVVWPVQVVGPIQVVWPVCVVELVRVFGYIRVIRLVRVVEPIRVIGPVWVVRVIRVVGSVW</sequence>
<dbReference type="EMBL" id="CP039350">
    <property type="protein sequence ID" value="QCD95382.1"/>
    <property type="molecule type" value="Genomic_DNA"/>
</dbReference>
<proteinExistence type="predicted"/>